<gene>
    <name evidence="5" type="primary">rpsK</name>
    <name evidence="7" type="ORF">COU02_00335</name>
</gene>
<dbReference type="NCBIfam" id="NF003698">
    <property type="entry name" value="PRK05309.1"/>
    <property type="match status" value="1"/>
</dbReference>
<comment type="caution">
    <text evidence="7">The sequence shown here is derived from an EMBL/GenBank/DDBJ whole genome shotgun (WGS) entry which is preliminary data.</text>
</comment>
<evidence type="ECO:0000313" key="7">
    <source>
        <dbReference type="EMBL" id="PIR91409.1"/>
    </source>
</evidence>
<comment type="subunit">
    <text evidence="5">Part of the 30S ribosomal subunit. Interacts with proteins S7 and S18. Binds to IF-3.</text>
</comment>
<dbReference type="HAMAP" id="MF_01310">
    <property type="entry name" value="Ribosomal_uS11"/>
    <property type="match status" value="1"/>
</dbReference>
<dbReference type="PANTHER" id="PTHR11759">
    <property type="entry name" value="40S RIBOSOMAL PROTEIN S14/30S RIBOSOMAL PROTEIN S11"/>
    <property type="match status" value="1"/>
</dbReference>
<evidence type="ECO:0000313" key="8">
    <source>
        <dbReference type="Proteomes" id="UP000230882"/>
    </source>
</evidence>
<evidence type="ECO:0000256" key="6">
    <source>
        <dbReference type="RuleBase" id="RU003629"/>
    </source>
</evidence>
<evidence type="ECO:0000256" key="4">
    <source>
        <dbReference type="ARBA" id="ARBA00035160"/>
    </source>
</evidence>
<dbReference type="PIRSF" id="PIRSF002131">
    <property type="entry name" value="Ribosomal_S11"/>
    <property type="match status" value="1"/>
</dbReference>
<dbReference type="EMBL" id="PFAU01000009">
    <property type="protein sequence ID" value="PIR91409.1"/>
    <property type="molecule type" value="Genomic_DNA"/>
</dbReference>
<dbReference type="Pfam" id="PF00411">
    <property type="entry name" value="Ribosomal_S11"/>
    <property type="match status" value="1"/>
</dbReference>
<dbReference type="InterPro" id="IPR001971">
    <property type="entry name" value="Ribosomal_uS11"/>
</dbReference>
<keyword evidence="2 5" id="KW-0689">Ribosomal protein</keyword>
<dbReference type="SUPFAM" id="SSF53137">
    <property type="entry name" value="Translational machinery components"/>
    <property type="match status" value="1"/>
</dbReference>
<evidence type="ECO:0000256" key="3">
    <source>
        <dbReference type="ARBA" id="ARBA00023274"/>
    </source>
</evidence>
<dbReference type="AlphaFoldDB" id="A0A2H0UYX9"/>
<dbReference type="InterPro" id="IPR018102">
    <property type="entry name" value="Ribosomal_uS11_CS"/>
</dbReference>
<dbReference type="GO" id="GO:0005840">
    <property type="term" value="C:ribosome"/>
    <property type="evidence" value="ECO:0007669"/>
    <property type="project" value="UniProtKB-KW"/>
</dbReference>
<evidence type="ECO:0000256" key="5">
    <source>
        <dbReference type="HAMAP-Rule" id="MF_01310"/>
    </source>
</evidence>
<keyword evidence="5" id="KW-0699">rRNA-binding</keyword>
<dbReference type="GO" id="GO:1990904">
    <property type="term" value="C:ribonucleoprotein complex"/>
    <property type="evidence" value="ECO:0007669"/>
    <property type="project" value="UniProtKB-KW"/>
</dbReference>
<protein>
    <recommendedName>
        <fullName evidence="4 5">Small ribosomal subunit protein uS11</fullName>
    </recommendedName>
</protein>
<dbReference type="Proteomes" id="UP000230882">
    <property type="component" value="Unassembled WGS sequence"/>
</dbReference>
<evidence type="ECO:0000256" key="1">
    <source>
        <dbReference type="ARBA" id="ARBA00006194"/>
    </source>
</evidence>
<dbReference type="GO" id="GO:0003735">
    <property type="term" value="F:structural constituent of ribosome"/>
    <property type="evidence" value="ECO:0007669"/>
    <property type="project" value="InterPro"/>
</dbReference>
<organism evidence="7 8">
    <name type="scientific">bacterium (Candidatus Gribaldobacteria) CG10_big_fil_rev_8_21_14_0_10_37_46</name>
    <dbReference type="NCBI Taxonomy" id="2014276"/>
    <lineage>
        <taxon>Bacteria</taxon>
        <taxon>Candidatus Gribaldobacteria</taxon>
    </lineage>
</organism>
<proteinExistence type="inferred from homology"/>
<comment type="similarity">
    <text evidence="1 5 6">Belongs to the universal ribosomal protein uS11 family.</text>
</comment>
<dbReference type="Gene3D" id="3.30.420.80">
    <property type="entry name" value="Ribosomal protein S11"/>
    <property type="match status" value="1"/>
</dbReference>
<dbReference type="GO" id="GO:0019843">
    <property type="term" value="F:rRNA binding"/>
    <property type="evidence" value="ECO:0007669"/>
    <property type="project" value="UniProtKB-UniRule"/>
</dbReference>
<comment type="function">
    <text evidence="5">Located on the platform of the 30S subunit, it bridges several disparate RNA helices of the 16S rRNA. Forms part of the Shine-Dalgarno cleft in the 70S ribosome.</text>
</comment>
<keyword evidence="3 5" id="KW-0687">Ribonucleoprotein</keyword>
<name>A0A2H0UYX9_9BACT</name>
<sequence>MGKKRIIQKTEKEILKEREDVEKALRKEIQTKPSAKIQEGNVYINSSYNNTTITLTDIKGNVLAWKTAGSVGFKGAKKGTSFAASRVASAMADIAQKLRIKDINIFIKGIGGGRESALRSLAGHGLEVISIRDVTPIPHNGCRPRKVRRV</sequence>
<dbReference type="InterPro" id="IPR036967">
    <property type="entry name" value="Ribosomal_uS11_sf"/>
</dbReference>
<dbReference type="PROSITE" id="PS00054">
    <property type="entry name" value="RIBOSOMAL_S11"/>
    <property type="match status" value="1"/>
</dbReference>
<evidence type="ECO:0000256" key="2">
    <source>
        <dbReference type="ARBA" id="ARBA00022980"/>
    </source>
</evidence>
<dbReference type="GO" id="GO:0006412">
    <property type="term" value="P:translation"/>
    <property type="evidence" value="ECO:0007669"/>
    <property type="project" value="UniProtKB-UniRule"/>
</dbReference>
<reference evidence="8" key="1">
    <citation type="submission" date="2017-09" db="EMBL/GenBank/DDBJ databases">
        <title>Depth-based differentiation of microbial function through sediment-hosted aquifers and enrichment of novel symbionts in the deep terrestrial subsurface.</title>
        <authorList>
            <person name="Probst A.J."/>
            <person name="Ladd B."/>
            <person name="Jarett J.K."/>
            <person name="Geller-Mcgrath D.E."/>
            <person name="Sieber C.M.K."/>
            <person name="Emerson J.B."/>
            <person name="Anantharaman K."/>
            <person name="Thomas B.C."/>
            <person name="Malmstrom R."/>
            <person name="Stieglmeier M."/>
            <person name="Klingl A."/>
            <person name="Woyke T."/>
            <person name="Ryan C.M."/>
            <person name="Banfield J.F."/>
        </authorList>
    </citation>
    <scope>NUCLEOTIDE SEQUENCE [LARGE SCALE GENOMIC DNA]</scope>
</reference>
<accession>A0A2H0UYX9</accession>
<keyword evidence="5" id="KW-0694">RNA-binding</keyword>